<dbReference type="InterPro" id="IPR005657">
    <property type="entry name" value="Triabi/Procalin"/>
</dbReference>
<dbReference type="SUPFAM" id="SSF50814">
    <property type="entry name" value="Lipocalins"/>
    <property type="match status" value="1"/>
</dbReference>
<keyword evidence="5" id="KW-1199">Hemostasis impairing toxin</keyword>
<accession>A0A0V0G2V8</accession>
<evidence type="ECO:0000256" key="3">
    <source>
        <dbReference type="ARBA" id="ARBA00022656"/>
    </source>
</evidence>
<feature type="signal peptide" evidence="7">
    <location>
        <begin position="1"/>
        <end position="18"/>
    </location>
</feature>
<dbReference type="GO" id="GO:0005576">
    <property type="term" value="C:extracellular region"/>
    <property type="evidence" value="ECO:0007669"/>
    <property type="project" value="UniProtKB-SubCell"/>
</dbReference>
<keyword evidence="4 7" id="KW-0732">Signal</keyword>
<comment type="similarity">
    <text evidence="6">Belongs to the calycin superfamily. Triabin family.</text>
</comment>
<evidence type="ECO:0008006" key="9">
    <source>
        <dbReference type="Google" id="ProtNLM"/>
    </source>
</evidence>
<keyword evidence="2" id="KW-0964">Secreted</keyword>
<organism evidence="8">
    <name type="scientific">Triatoma dimidiata</name>
    <name type="common">Kissing bug</name>
    <name type="synonym">Meccus dimidiatus</name>
    <dbReference type="NCBI Taxonomy" id="72491"/>
    <lineage>
        <taxon>Eukaryota</taxon>
        <taxon>Metazoa</taxon>
        <taxon>Ecdysozoa</taxon>
        <taxon>Arthropoda</taxon>
        <taxon>Hexapoda</taxon>
        <taxon>Insecta</taxon>
        <taxon>Pterygota</taxon>
        <taxon>Neoptera</taxon>
        <taxon>Paraneoptera</taxon>
        <taxon>Hemiptera</taxon>
        <taxon>Heteroptera</taxon>
        <taxon>Panheteroptera</taxon>
        <taxon>Cimicomorpha</taxon>
        <taxon>Reduviidae</taxon>
        <taxon>Triatominae</taxon>
        <taxon>Triatoma</taxon>
    </lineage>
</organism>
<dbReference type="GO" id="GO:0030682">
    <property type="term" value="P:symbiont-mediated perturbation of host defenses"/>
    <property type="evidence" value="ECO:0007669"/>
    <property type="project" value="InterPro"/>
</dbReference>
<evidence type="ECO:0000256" key="1">
    <source>
        <dbReference type="ARBA" id="ARBA00004613"/>
    </source>
</evidence>
<evidence type="ECO:0000313" key="8">
    <source>
        <dbReference type="EMBL" id="JAP02311.1"/>
    </source>
</evidence>
<dbReference type="GO" id="GO:0090729">
    <property type="term" value="F:toxin activity"/>
    <property type="evidence" value="ECO:0007669"/>
    <property type="project" value="UniProtKB-KW"/>
</dbReference>
<evidence type="ECO:0000256" key="5">
    <source>
        <dbReference type="ARBA" id="ARBA00023240"/>
    </source>
</evidence>
<feature type="chain" id="PRO_5006865124" description="Triatin-like salivary lipocalin" evidence="7">
    <location>
        <begin position="19"/>
        <end position="198"/>
    </location>
</feature>
<dbReference type="EMBL" id="GECL01003813">
    <property type="protein sequence ID" value="JAP02311.1"/>
    <property type="molecule type" value="Transcribed_RNA"/>
</dbReference>
<dbReference type="CDD" id="cd19423">
    <property type="entry name" value="lipocalin_LTBP1-like"/>
    <property type="match status" value="1"/>
</dbReference>
<keyword evidence="3" id="KW-0800">Toxin</keyword>
<evidence type="ECO:0000256" key="2">
    <source>
        <dbReference type="ARBA" id="ARBA00022525"/>
    </source>
</evidence>
<dbReference type="AlphaFoldDB" id="A0A0V0G2V8"/>
<evidence type="ECO:0000256" key="7">
    <source>
        <dbReference type="SAM" id="SignalP"/>
    </source>
</evidence>
<proteinExistence type="inferred from homology"/>
<dbReference type="Pfam" id="PF03973">
    <property type="entry name" value="Triabin"/>
    <property type="match status" value="1"/>
</dbReference>
<evidence type="ECO:0000256" key="6">
    <source>
        <dbReference type="ARBA" id="ARBA00034121"/>
    </source>
</evidence>
<dbReference type="Gene3D" id="2.40.128.20">
    <property type="match status" value="1"/>
</dbReference>
<sequence>MKTITAVLFFGILTYAFAADPLKYGGKYCKPTTGMNNFDAERFFSQSWSLTHSTRSIRVTESTICRDYELKMRDDGSTIDVKYGYFENGGTRNRYDIHCNGTKSGTPGLSNFDCYLKNARGEDTHTHIDAYFIATDYDNYCLVYRCVKSDENFEDNVFVLYRNKDYIPSDEEVKKIIAPYGLGLEQFISRKDATCSNS</sequence>
<protein>
    <recommendedName>
        <fullName evidence="9">Triatin-like salivary lipocalin</fullName>
    </recommendedName>
</protein>
<comment type="subcellular location">
    <subcellularLocation>
        <location evidence="1">Secreted</location>
    </subcellularLocation>
</comment>
<reference evidence="8" key="1">
    <citation type="journal article" date="2018" name="J. Proteomics">
        <title>Exploring the molecular complexity of Triatoma dimidiata sialome.</title>
        <authorList>
            <person name="Santiago P.B."/>
            <person name="de Araujo C.N."/>
            <person name="Charneau S."/>
            <person name="Bastos I.M.D."/>
            <person name="Assumpcao T.C.F."/>
            <person name="Queiroz R.M.L."/>
            <person name="Praca Y.R."/>
            <person name="Cordeiro T.M."/>
            <person name="Garcia C.H.S."/>
            <person name="da Silva I.G."/>
            <person name="Raiol T."/>
            <person name="Motta F.N."/>
            <person name="de Araujo Oliveira J.V."/>
            <person name="de Sousa M.V."/>
            <person name="Ribeiro J.M.C."/>
            <person name="de Santana J.M."/>
        </authorList>
    </citation>
    <scope>NUCLEOTIDE SEQUENCE</scope>
    <source>
        <strain evidence="8">Santander</strain>
        <tissue evidence="8">Salivary glands</tissue>
    </source>
</reference>
<dbReference type="InterPro" id="IPR012674">
    <property type="entry name" value="Calycin"/>
</dbReference>
<name>A0A0V0G2V8_TRIDM</name>
<evidence type="ECO:0000256" key="4">
    <source>
        <dbReference type="ARBA" id="ARBA00022729"/>
    </source>
</evidence>